<dbReference type="PANTHER" id="PTHR46268:SF6">
    <property type="entry name" value="UNIVERSAL STRESS PROTEIN UP12"/>
    <property type="match status" value="1"/>
</dbReference>
<sequence>MENRTITIAIHTQGKALKLKQILENAGIPVSFEVLHRDNTEKNTEGIAVKINKSQLFNALSVIEEYKLFSYNDAQTYKIDDGRKRILVAVDFSSYSMKACHIAFSIAKSMGAKVKIFHVFNRILFPLHMPFADMLKEEDDPGILDKTRRKMLDLCVEIDKNITEGIFPSVNYSYSLREGIVEEEIESFIREYKPALLVVGTKGKNNNQRNLLGSVTADIIEMTNVPVLAVPEKAFIKDINSVKELAFFTNMYKRDLISFDYLVNSILPYKNINITLVHVHNIKKKETRWTEADMSDLKDFFKEKYSKLNIEYKLITVNKTIDAIPLVKEFIEKQNIDVVSVNTQRRNLLGRIFIPSTSRKILSSLDVVLLALRGDNFLHPD</sequence>
<evidence type="ECO:0000313" key="3">
    <source>
        <dbReference type="EMBL" id="SHF44493.1"/>
    </source>
</evidence>
<dbReference type="RefSeq" id="WP_062180132.1">
    <property type="nucleotide sequence ID" value="NZ_BBXL01000009.1"/>
</dbReference>
<gene>
    <name evidence="3" type="ORF">SAMN05444362_106149</name>
</gene>
<protein>
    <submittedName>
        <fullName evidence="3">Nucleotide-binding universal stress protein, UspA family</fullName>
    </submittedName>
</protein>
<reference evidence="4" key="1">
    <citation type="submission" date="2016-11" db="EMBL/GenBank/DDBJ databases">
        <authorList>
            <person name="Varghese N."/>
            <person name="Submissions S."/>
        </authorList>
    </citation>
    <scope>NUCLEOTIDE SEQUENCE [LARGE SCALE GENOMIC DNA]</scope>
    <source>
        <strain evidence="4">DSM 27370</strain>
    </source>
</reference>
<evidence type="ECO:0000313" key="4">
    <source>
        <dbReference type="Proteomes" id="UP000184480"/>
    </source>
</evidence>
<dbReference type="PANTHER" id="PTHR46268">
    <property type="entry name" value="STRESS RESPONSE PROTEIN NHAX"/>
    <property type="match status" value="1"/>
</dbReference>
<dbReference type="EMBL" id="FQUC01000006">
    <property type="protein sequence ID" value="SHF44493.1"/>
    <property type="molecule type" value="Genomic_DNA"/>
</dbReference>
<dbReference type="OrthoDB" id="9788959at2"/>
<comment type="similarity">
    <text evidence="1">Belongs to the universal stress protein A family.</text>
</comment>
<keyword evidence="4" id="KW-1185">Reference proteome</keyword>
<accession>A0A1M5BPE2</accession>
<dbReference type="SUPFAM" id="SSF52402">
    <property type="entry name" value="Adenine nucleotide alpha hydrolases-like"/>
    <property type="match status" value="2"/>
</dbReference>
<proteinExistence type="inferred from homology"/>
<dbReference type="InterPro" id="IPR014729">
    <property type="entry name" value="Rossmann-like_a/b/a_fold"/>
</dbReference>
<name>A0A1M5BPE2_9BACT</name>
<organism evidence="3 4">
    <name type="scientific">Dysgonomonas macrotermitis</name>
    <dbReference type="NCBI Taxonomy" id="1346286"/>
    <lineage>
        <taxon>Bacteria</taxon>
        <taxon>Pseudomonadati</taxon>
        <taxon>Bacteroidota</taxon>
        <taxon>Bacteroidia</taxon>
        <taxon>Bacteroidales</taxon>
        <taxon>Dysgonomonadaceae</taxon>
        <taxon>Dysgonomonas</taxon>
    </lineage>
</organism>
<dbReference type="PRINTS" id="PR01438">
    <property type="entry name" value="UNVRSLSTRESS"/>
</dbReference>
<dbReference type="InterPro" id="IPR006015">
    <property type="entry name" value="Universal_stress_UspA"/>
</dbReference>
<dbReference type="Gene3D" id="3.40.50.620">
    <property type="entry name" value="HUPs"/>
    <property type="match status" value="2"/>
</dbReference>
<dbReference type="Pfam" id="PF00582">
    <property type="entry name" value="Usp"/>
    <property type="match status" value="1"/>
</dbReference>
<dbReference type="STRING" id="1346286.SAMN05444362_106149"/>
<feature type="domain" description="UspA" evidence="2">
    <location>
        <begin position="83"/>
        <end position="231"/>
    </location>
</feature>
<evidence type="ECO:0000256" key="1">
    <source>
        <dbReference type="ARBA" id="ARBA00008791"/>
    </source>
</evidence>
<evidence type="ECO:0000259" key="2">
    <source>
        <dbReference type="Pfam" id="PF00582"/>
    </source>
</evidence>
<dbReference type="CDD" id="cd00293">
    <property type="entry name" value="USP-like"/>
    <property type="match status" value="1"/>
</dbReference>
<dbReference type="InterPro" id="IPR006016">
    <property type="entry name" value="UspA"/>
</dbReference>
<dbReference type="AlphaFoldDB" id="A0A1M5BPE2"/>
<dbReference type="Proteomes" id="UP000184480">
    <property type="component" value="Unassembled WGS sequence"/>
</dbReference>